<dbReference type="InterPro" id="IPR013783">
    <property type="entry name" value="Ig-like_fold"/>
</dbReference>
<dbReference type="PROSITE" id="PS50093">
    <property type="entry name" value="PKD"/>
    <property type="match status" value="1"/>
</dbReference>
<evidence type="ECO:0000259" key="2">
    <source>
        <dbReference type="PROSITE" id="PS50093"/>
    </source>
</evidence>
<feature type="domain" description="PKD" evidence="2">
    <location>
        <begin position="465"/>
        <end position="551"/>
    </location>
</feature>
<dbReference type="Proteomes" id="UP001499974">
    <property type="component" value="Unassembled WGS sequence"/>
</dbReference>
<sequence length="652" mass="66161">MSSTVRRALARAIVVTLVAGTIALGAQTVGQAAPPFLPGTELAPASTGFVNGQSAVGVAPDGTAYAAFVRTDTVARVYVAVRPPGGAFGTATALSEDGTAASNVVLDVDRQGVATLAWVRGGVLQAAKRSPGGDWSAPQTVSGPNAASPALAVGTNGAAALVWHSGTGSAEVIQVAQRLADAAAFGSPVNVSALAEGGGFYPGAPSVAMDDAGDLIAMWVRYTDVGSPGTYRYVAETAEKAATSATFTSPTARSSTTVGGVTGSVYNVAMSPQGKAFAVWEYASGDAGTTFRVQYAERSPGSNFQTAFWAGGTNLNYTAGVDAEYPRAVVGRDGTVIVAWSHSAAVTATIRPPGGGFSSQRDLSTVGGFSTRLALSPSGEALIVWPGGSINDYTIYASRRRPGTSDFEDAREVARGSAAAPLVQNDNAAVDLDDQGNGFVVYRRTASGTPTTYAPMVAAYDVVAPTLSGITIPTSAVRGKATAFRATSTDRIGPATVTWDFGDGTTAVGSSVSHTYAATGVYQVRTDSTDAAGNQTESTRPLQVTAAAVPKASAKLKSAKASGGRTKIQSLTITGLKKGDKVTVTCKSKALGCTKKASSTLTAKKASLSVAGVKGLVLKPKATLSVKVTRKGSKLLATTFTMVKGKAPTRKP</sequence>
<feature type="signal peptide" evidence="1">
    <location>
        <begin position="1"/>
        <end position="32"/>
    </location>
</feature>
<name>A0ABP8XXJ4_9ACTN</name>
<dbReference type="Gene3D" id="2.60.40.10">
    <property type="entry name" value="Immunoglobulins"/>
    <property type="match status" value="1"/>
</dbReference>
<comment type="caution">
    <text evidence="3">The sequence shown here is derived from an EMBL/GenBank/DDBJ whole genome shotgun (WGS) entry which is preliminary data.</text>
</comment>
<dbReference type="SMART" id="SM00089">
    <property type="entry name" value="PKD"/>
    <property type="match status" value="1"/>
</dbReference>
<keyword evidence="1" id="KW-0732">Signal</keyword>
<dbReference type="EMBL" id="BAABKM010000003">
    <property type="protein sequence ID" value="GAA4715596.1"/>
    <property type="molecule type" value="Genomic_DNA"/>
</dbReference>
<dbReference type="InterPro" id="IPR035986">
    <property type="entry name" value="PKD_dom_sf"/>
</dbReference>
<accession>A0ABP8XXJ4</accession>
<dbReference type="InterPro" id="IPR022409">
    <property type="entry name" value="PKD/Chitinase_dom"/>
</dbReference>
<dbReference type="CDD" id="cd00146">
    <property type="entry name" value="PKD"/>
    <property type="match status" value="1"/>
</dbReference>
<reference evidence="4" key="1">
    <citation type="journal article" date="2019" name="Int. J. Syst. Evol. Microbiol.">
        <title>The Global Catalogue of Microorganisms (GCM) 10K type strain sequencing project: providing services to taxonomists for standard genome sequencing and annotation.</title>
        <authorList>
            <consortium name="The Broad Institute Genomics Platform"/>
            <consortium name="The Broad Institute Genome Sequencing Center for Infectious Disease"/>
            <person name="Wu L."/>
            <person name="Ma J."/>
        </authorList>
    </citation>
    <scope>NUCLEOTIDE SEQUENCE [LARGE SCALE GENOMIC DNA]</scope>
    <source>
        <strain evidence="4">JCM 18531</strain>
    </source>
</reference>
<dbReference type="InterPro" id="IPR000601">
    <property type="entry name" value="PKD_dom"/>
</dbReference>
<keyword evidence="4" id="KW-1185">Reference proteome</keyword>
<evidence type="ECO:0000313" key="3">
    <source>
        <dbReference type="EMBL" id="GAA4715596.1"/>
    </source>
</evidence>
<organism evidence="3 4">
    <name type="scientific">Nocardioides conyzicola</name>
    <dbReference type="NCBI Taxonomy" id="1651781"/>
    <lineage>
        <taxon>Bacteria</taxon>
        <taxon>Bacillati</taxon>
        <taxon>Actinomycetota</taxon>
        <taxon>Actinomycetes</taxon>
        <taxon>Propionibacteriales</taxon>
        <taxon>Nocardioidaceae</taxon>
        <taxon>Nocardioides</taxon>
    </lineage>
</organism>
<dbReference type="Pfam" id="PF18911">
    <property type="entry name" value="PKD_4"/>
    <property type="match status" value="1"/>
</dbReference>
<dbReference type="SUPFAM" id="SSF49299">
    <property type="entry name" value="PKD domain"/>
    <property type="match status" value="1"/>
</dbReference>
<gene>
    <name evidence="3" type="ORF">GCM10023349_38980</name>
</gene>
<evidence type="ECO:0000256" key="1">
    <source>
        <dbReference type="SAM" id="SignalP"/>
    </source>
</evidence>
<dbReference type="RefSeq" id="WP_345523202.1">
    <property type="nucleotide sequence ID" value="NZ_BAABKM010000003.1"/>
</dbReference>
<protein>
    <recommendedName>
        <fullName evidence="2">PKD domain-containing protein</fullName>
    </recommendedName>
</protein>
<feature type="chain" id="PRO_5046379056" description="PKD domain-containing protein" evidence="1">
    <location>
        <begin position="33"/>
        <end position="652"/>
    </location>
</feature>
<proteinExistence type="predicted"/>
<evidence type="ECO:0000313" key="4">
    <source>
        <dbReference type="Proteomes" id="UP001499974"/>
    </source>
</evidence>